<evidence type="ECO:0000256" key="1">
    <source>
        <dbReference type="SAM" id="Phobius"/>
    </source>
</evidence>
<name>A0A4R5P6D8_9MYCO</name>
<evidence type="ECO:0000313" key="2">
    <source>
        <dbReference type="EMBL" id="TDH19023.1"/>
    </source>
</evidence>
<feature type="transmembrane region" description="Helical" evidence="1">
    <location>
        <begin position="12"/>
        <end position="35"/>
    </location>
</feature>
<comment type="caution">
    <text evidence="2">The sequence shown here is derived from an EMBL/GenBank/DDBJ whole genome shotgun (WGS) entry which is preliminary data.</text>
</comment>
<reference evidence="2 3" key="1">
    <citation type="journal article" date="2019" name="Sci. Rep.">
        <title>Extended insight into the Mycobacterium chelonae-abscessus complex through whole genome sequencing of Mycobacterium salmoniphilum outbreak and Mycobacterium salmoniphilum-like strains.</title>
        <authorList>
            <person name="Behra P.R.K."/>
            <person name="Das S."/>
            <person name="Pettersson B.M.F."/>
            <person name="Shirreff L."/>
            <person name="DuCote T."/>
            <person name="Jacobsson K.G."/>
            <person name="Ennis D.G."/>
            <person name="Kirsebom L.A."/>
        </authorList>
    </citation>
    <scope>NUCLEOTIDE SEQUENCE [LARGE SCALE GENOMIC DNA]</scope>
    <source>
        <strain evidence="2 3">DSM 45524</strain>
    </source>
</reference>
<dbReference type="EMBL" id="RXLR01000019">
    <property type="protein sequence ID" value="TDH19023.1"/>
    <property type="molecule type" value="Genomic_DNA"/>
</dbReference>
<keyword evidence="1" id="KW-0472">Membrane</keyword>
<gene>
    <name evidence="2" type="ORF">EJ571_20805</name>
</gene>
<protein>
    <submittedName>
        <fullName evidence="2">Uncharacterized protein</fullName>
    </submittedName>
</protein>
<accession>A0A4R5P6D8</accession>
<dbReference type="RefSeq" id="WP_078332504.1">
    <property type="nucleotide sequence ID" value="NZ_MAFQ01000001.1"/>
</dbReference>
<proteinExistence type="predicted"/>
<evidence type="ECO:0000313" key="3">
    <source>
        <dbReference type="Proteomes" id="UP000295627"/>
    </source>
</evidence>
<keyword evidence="1" id="KW-0812">Transmembrane</keyword>
<keyword evidence="1" id="KW-1133">Transmembrane helix</keyword>
<sequence>MSVLLNSPDDYLWASLVGLCVLAIMFGWLVPRWVYKQTIADKDKQIGDLRAAEAANRESIAKLAGAATVTAKVVEQIGPSQ</sequence>
<dbReference type="AlphaFoldDB" id="A0A4R5P6D8"/>
<organism evidence="2 3">
    <name type="scientific">Mycobacteroides franklinii</name>
    <dbReference type="NCBI Taxonomy" id="948102"/>
    <lineage>
        <taxon>Bacteria</taxon>
        <taxon>Bacillati</taxon>
        <taxon>Actinomycetota</taxon>
        <taxon>Actinomycetes</taxon>
        <taxon>Mycobacteriales</taxon>
        <taxon>Mycobacteriaceae</taxon>
        <taxon>Mycobacteroides</taxon>
    </lineage>
</organism>
<dbReference type="Proteomes" id="UP000295627">
    <property type="component" value="Unassembled WGS sequence"/>
</dbReference>